<keyword evidence="3 7" id="KW-1133">Transmembrane helix</keyword>
<feature type="transmembrane region" description="Helical" evidence="7">
    <location>
        <begin position="263"/>
        <end position="287"/>
    </location>
</feature>
<dbReference type="Proteomes" id="UP000285146">
    <property type="component" value="Unassembled WGS sequence"/>
</dbReference>
<comment type="similarity">
    <text evidence="5">Belongs to the SAT4 family.</text>
</comment>
<feature type="transmembrane region" description="Helical" evidence="7">
    <location>
        <begin position="109"/>
        <end position="131"/>
    </location>
</feature>
<evidence type="ECO:0000256" key="2">
    <source>
        <dbReference type="ARBA" id="ARBA00022692"/>
    </source>
</evidence>
<dbReference type="AlphaFoldDB" id="A0A423XMV4"/>
<name>A0A423XMV4_9PEZI</name>
<dbReference type="STRING" id="1230097.A0A423XMV4"/>
<evidence type="ECO:0000256" key="1">
    <source>
        <dbReference type="ARBA" id="ARBA00004141"/>
    </source>
</evidence>
<feature type="transmembrane region" description="Helical" evidence="7">
    <location>
        <begin position="190"/>
        <end position="215"/>
    </location>
</feature>
<evidence type="ECO:0000256" key="3">
    <source>
        <dbReference type="ARBA" id="ARBA00022989"/>
    </source>
</evidence>
<evidence type="ECO:0000313" key="9">
    <source>
        <dbReference type="EMBL" id="ROW17427.1"/>
    </source>
</evidence>
<feature type="domain" description="Rhodopsin" evidence="8">
    <location>
        <begin position="52"/>
        <end position="290"/>
    </location>
</feature>
<evidence type="ECO:0000256" key="5">
    <source>
        <dbReference type="ARBA" id="ARBA00038359"/>
    </source>
</evidence>
<accession>A0A423XMV4</accession>
<organism evidence="9 10">
    <name type="scientific">Cytospora leucostoma</name>
    <dbReference type="NCBI Taxonomy" id="1230097"/>
    <lineage>
        <taxon>Eukaryota</taxon>
        <taxon>Fungi</taxon>
        <taxon>Dikarya</taxon>
        <taxon>Ascomycota</taxon>
        <taxon>Pezizomycotina</taxon>
        <taxon>Sordariomycetes</taxon>
        <taxon>Sordariomycetidae</taxon>
        <taxon>Diaporthales</taxon>
        <taxon>Cytosporaceae</taxon>
        <taxon>Cytospora</taxon>
    </lineage>
</organism>
<dbReference type="Pfam" id="PF20684">
    <property type="entry name" value="Fung_rhodopsin"/>
    <property type="match status" value="1"/>
</dbReference>
<evidence type="ECO:0000313" key="10">
    <source>
        <dbReference type="Proteomes" id="UP000285146"/>
    </source>
</evidence>
<comment type="subcellular location">
    <subcellularLocation>
        <location evidence="1">Membrane</location>
        <topology evidence="1">Multi-pass membrane protein</topology>
    </subcellularLocation>
</comment>
<gene>
    <name evidence="9" type="ORF">VPNG_00982</name>
</gene>
<keyword evidence="2 7" id="KW-0812">Transmembrane</keyword>
<dbReference type="InParanoid" id="A0A423XMV4"/>
<evidence type="ECO:0000259" key="8">
    <source>
        <dbReference type="Pfam" id="PF20684"/>
    </source>
</evidence>
<protein>
    <recommendedName>
        <fullName evidence="8">Rhodopsin domain-containing protein</fullName>
    </recommendedName>
</protein>
<dbReference type="OrthoDB" id="5342292at2759"/>
<comment type="caution">
    <text evidence="9">The sequence shown here is derived from an EMBL/GenBank/DDBJ whole genome shotgun (WGS) entry which is preliminary data.</text>
</comment>
<dbReference type="InterPro" id="IPR052337">
    <property type="entry name" value="SAT4-like"/>
</dbReference>
<feature type="transmembrane region" description="Helical" evidence="7">
    <location>
        <begin position="143"/>
        <end position="166"/>
    </location>
</feature>
<evidence type="ECO:0000256" key="7">
    <source>
        <dbReference type="SAM" id="Phobius"/>
    </source>
</evidence>
<evidence type="ECO:0000256" key="4">
    <source>
        <dbReference type="ARBA" id="ARBA00023136"/>
    </source>
</evidence>
<dbReference type="GO" id="GO:0016020">
    <property type="term" value="C:membrane"/>
    <property type="evidence" value="ECO:0007669"/>
    <property type="project" value="UniProtKB-SubCell"/>
</dbReference>
<keyword evidence="10" id="KW-1185">Reference proteome</keyword>
<feature type="transmembrane region" description="Helical" evidence="7">
    <location>
        <begin position="67"/>
        <end position="89"/>
    </location>
</feature>
<sequence length="395" mass="43628">MSLASTGIDLCAYPAATPPDGVVPNFVNPTSLASATVSICIILTTWAVLTVAARLHTNWGELNAADYFMGAGAITTITYTGLIISLHKYDRHQWDVPACWMTAQYMQIIYAHSTVVGPALFFPKCAIFMFYLQIFSVHRSMRISVWIGLVFCSIIYFLTIPLTALYDAPKPGQSWEELLVYLAETNSHSLIYWGIVQRACSAVLDLYICIIPLPVLLKLQMPPKKKLLLAALFATALFGVVASIMSLYYHVKLLESTDSTWRQAQLAICIVAENNVAIVVGCMPAFAKFVKLLSTRISSLRSRSNSHGSNKDSCEAWETPPPLSQADDITALPAQMSPRDYHDLSDTMLLQTQVSIAGGGRLPMQYTEHNREPGIVRTMGIDQQGSQREEHTQSV</sequence>
<dbReference type="PANTHER" id="PTHR33048">
    <property type="entry name" value="PTH11-LIKE INTEGRAL MEMBRANE PROTEIN (AFU_ORTHOLOGUE AFUA_5G11245)"/>
    <property type="match status" value="1"/>
</dbReference>
<dbReference type="InterPro" id="IPR049326">
    <property type="entry name" value="Rhodopsin_dom_fungi"/>
</dbReference>
<reference evidence="9 10" key="1">
    <citation type="submission" date="2015-09" db="EMBL/GenBank/DDBJ databases">
        <title>Host preference determinants of Valsa canker pathogens revealed by comparative genomics.</title>
        <authorList>
            <person name="Yin Z."/>
            <person name="Huang L."/>
        </authorList>
    </citation>
    <scope>NUCLEOTIDE SEQUENCE [LARGE SCALE GENOMIC DNA]</scope>
    <source>
        <strain evidence="9 10">SXYLt</strain>
    </source>
</reference>
<keyword evidence="4 7" id="KW-0472">Membrane</keyword>
<feature type="transmembrane region" description="Helical" evidence="7">
    <location>
        <begin position="32"/>
        <end position="55"/>
    </location>
</feature>
<dbReference type="PANTHER" id="PTHR33048:SF47">
    <property type="entry name" value="INTEGRAL MEMBRANE PROTEIN-RELATED"/>
    <property type="match status" value="1"/>
</dbReference>
<evidence type="ECO:0000256" key="6">
    <source>
        <dbReference type="SAM" id="MobiDB-lite"/>
    </source>
</evidence>
<feature type="transmembrane region" description="Helical" evidence="7">
    <location>
        <begin position="227"/>
        <end position="251"/>
    </location>
</feature>
<dbReference type="EMBL" id="LKEB01000002">
    <property type="protein sequence ID" value="ROW17427.1"/>
    <property type="molecule type" value="Genomic_DNA"/>
</dbReference>
<proteinExistence type="inferred from homology"/>
<feature type="region of interest" description="Disordered" evidence="6">
    <location>
        <begin position="301"/>
        <end position="325"/>
    </location>
</feature>